<dbReference type="EMBL" id="CM029039">
    <property type="protein sequence ID" value="KAG2643290.1"/>
    <property type="molecule type" value="Genomic_DNA"/>
</dbReference>
<gene>
    <name evidence="2" type="ORF">PVAP13_2KG302802</name>
</gene>
<sequence>MGRGRYPGSRGGGAARAFGSAAAGASASPWGSSSAGNGAPSLSRVLLHSLSYPLSLTLSLATAGGDQQQGGGKQGSTAGATGGGRTRNPSRPRTGAGRSSVGRQGRARVDPWPRAGAGGAAVGGGRCARLARDGARQMVVGRGHTAGASRGAAALLPSAAQYGGASRLAHVAGLAARRHGGHGIQCSTAQRPGDHISVFKCGLGHAQPNILECSKCDMGMFCLVLVYSCDLDMYSRHL</sequence>
<reference evidence="2" key="1">
    <citation type="submission" date="2020-05" db="EMBL/GenBank/DDBJ databases">
        <title>WGS assembly of Panicum virgatum.</title>
        <authorList>
            <person name="Lovell J.T."/>
            <person name="Jenkins J."/>
            <person name="Shu S."/>
            <person name="Juenger T.E."/>
            <person name="Schmutz J."/>
        </authorList>
    </citation>
    <scope>NUCLEOTIDE SEQUENCE</scope>
    <source>
        <strain evidence="2">AP13</strain>
    </source>
</reference>
<comment type="caution">
    <text evidence="2">The sequence shown here is derived from an EMBL/GenBank/DDBJ whole genome shotgun (WGS) entry which is preliminary data.</text>
</comment>
<feature type="compositionally biased region" description="Gly residues" evidence="1">
    <location>
        <begin position="67"/>
        <end position="85"/>
    </location>
</feature>
<dbReference type="Proteomes" id="UP000823388">
    <property type="component" value="Chromosome 2K"/>
</dbReference>
<feature type="compositionally biased region" description="Gly residues" evidence="1">
    <location>
        <begin position="1"/>
        <end position="14"/>
    </location>
</feature>
<proteinExistence type="predicted"/>
<evidence type="ECO:0000256" key="1">
    <source>
        <dbReference type="SAM" id="MobiDB-lite"/>
    </source>
</evidence>
<accession>A0A8T0W6Q9</accession>
<feature type="region of interest" description="Disordered" evidence="1">
    <location>
        <begin position="1"/>
        <end position="41"/>
    </location>
</feature>
<protein>
    <submittedName>
        <fullName evidence="2">Uncharacterized protein</fullName>
    </submittedName>
</protein>
<feature type="region of interest" description="Disordered" evidence="1">
    <location>
        <begin position="63"/>
        <end position="124"/>
    </location>
</feature>
<feature type="compositionally biased region" description="Low complexity" evidence="1">
    <location>
        <begin position="15"/>
        <end position="41"/>
    </location>
</feature>
<name>A0A8T0W6Q9_PANVG</name>
<dbReference type="AlphaFoldDB" id="A0A8T0W6Q9"/>
<evidence type="ECO:0000313" key="2">
    <source>
        <dbReference type="EMBL" id="KAG2643290.1"/>
    </source>
</evidence>
<organism evidence="2 3">
    <name type="scientific">Panicum virgatum</name>
    <name type="common">Blackwell switchgrass</name>
    <dbReference type="NCBI Taxonomy" id="38727"/>
    <lineage>
        <taxon>Eukaryota</taxon>
        <taxon>Viridiplantae</taxon>
        <taxon>Streptophyta</taxon>
        <taxon>Embryophyta</taxon>
        <taxon>Tracheophyta</taxon>
        <taxon>Spermatophyta</taxon>
        <taxon>Magnoliopsida</taxon>
        <taxon>Liliopsida</taxon>
        <taxon>Poales</taxon>
        <taxon>Poaceae</taxon>
        <taxon>PACMAD clade</taxon>
        <taxon>Panicoideae</taxon>
        <taxon>Panicodae</taxon>
        <taxon>Paniceae</taxon>
        <taxon>Panicinae</taxon>
        <taxon>Panicum</taxon>
        <taxon>Panicum sect. Hiantes</taxon>
    </lineage>
</organism>
<evidence type="ECO:0000313" key="3">
    <source>
        <dbReference type="Proteomes" id="UP000823388"/>
    </source>
</evidence>
<keyword evidence="3" id="KW-1185">Reference proteome</keyword>